<dbReference type="InterPro" id="IPR000313">
    <property type="entry name" value="PWWP_dom"/>
</dbReference>
<dbReference type="OrthoDB" id="62853at2759"/>
<evidence type="ECO:0000256" key="1">
    <source>
        <dbReference type="SAM" id="MobiDB-lite"/>
    </source>
</evidence>
<name>A0A316Z9P4_9BASI</name>
<reference evidence="3 4" key="1">
    <citation type="journal article" date="2018" name="Mol. Biol. Evol.">
        <title>Broad Genomic Sampling Reveals a Smut Pathogenic Ancestry of the Fungal Clade Ustilaginomycotina.</title>
        <authorList>
            <person name="Kijpornyongpan T."/>
            <person name="Mondo S.J."/>
            <person name="Barry K."/>
            <person name="Sandor L."/>
            <person name="Lee J."/>
            <person name="Lipzen A."/>
            <person name="Pangilinan J."/>
            <person name="LaButti K."/>
            <person name="Hainaut M."/>
            <person name="Henrissat B."/>
            <person name="Grigoriev I.V."/>
            <person name="Spatafora J.W."/>
            <person name="Aime M.C."/>
        </authorList>
    </citation>
    <scope>NUCLEOTIDE SEQUENCE [LARGE SCALE GENOMIC DNA]</scope>
    <source>
        <strain evidence="3 4">MCA 4186</strain>
    </source>
</reference>
<dbReference type="EMBL" id="KZ819291">
    <property type="protein sequence ID" value="PWN98517.1"/>
    <property type="molecule type" value="Genomic_DNA"/>
</dbReference>
<dbReference type="RefSeq" id="XP_025598796.1">
    <property type="nucleotide sequence ID" value="XM_025745208.1"/>
</dbReference>
<evidence type="ECO:0000313" key="3">
    <source>
        <dbReference type="EMBL" id="PWN98517.1"/>
    </source>
</evidence>
<organism evidence="3 4">
    <name type="scientific">Tilletiopsis washingtonensis</name>
    <dbReference type="NCBI Taxonomy" id="58919"/>
    <lineage>
        <taxon>Eukaryota</taxon>
        <taxon>Fungi</taxon>
        <taxon>Dikarya</taxon>
        <taxon>Basidiomycota</taxon>
        <taxon>Ustilaginomycotina</taxon>
        <taxon>Exobasidiomycetes</taxon>
        <taxon>Entylomatales</taxon>
        <taxon>Entylomatales incertae sedis</taxon>
        <taxon>Tilletiopsis</taxon>
    </lineage>
</organism>
<gene>
    <name evidence="3" type="ORF">FA09DRAFT_360244</name>
</gene>
<evidence type="ECO:0000259" key="2">
    <source>
        <dbReference type="PROSITE" id="PS50812"/>
    </source>
</evidence>
<dbReference type="Pfam" id="PF00855">
    <property type="entry name" value="PWWP"/>
    <property type="match status" value="1"/>
</dbReference>
<feature type="compositionally biased region" description="Low complexity" evidence="1">
    <location>
        <begin position="313"/>
        <end position="335"/>
    </location>
</feature>
<feature type="compositionally biased region" description="Basic and acidic residues" evidence="1">
    <location>
        <begin position="186"/>
        <end position="203"/>
    </location>
</feature>
<feature type="region of interest" description="Disordered" evidence="1">
    <location>
        <begin position="313"/>
        <end position="425"/>
    </location>
</feature>
<dbReference type="GeneID" id="37272752"/>
<dbReference type="InterPro" id="IPR035503">
    <property type="entry name" value="IOC4-like_PWWP"/>
</dbReference>
<feature type="compositionally biased region" description="Low complexity" evidence="1">
    <location>
        <begin position="354"/>
        <end position="425"/>
    </location>
</feature>
<dbReference type="STRING" id="58919.A0A316Z9P4"/>
<proteinExistence type="predicted"/>
<feature type="region of interest" description="Disordered" evidence="1">
    <location>
        <begin position="129"/>
        <end position="224"/>
    </location>
</feature>
<sequence>MAKSKAGSSASRAAAAAADESGHSFGPGDIVMAKVKGYPAWPGVICDEKNVPSKVRAQKTIKSAFTVRFFPHADYNWFKARDMTLLTQREIRAYLDDPHKKQADLRQAYKVALDPHAWVQEQDEIVAAAERAAEDEEEGVDELDGEEADEDDVRPAKGGKRKRASEEKGGKVRESADTKAKKKKKLEAAEPKKSAAKASEERGTSAAARKTEDEADGQDPEMKRVYGWRHALQRGFLPKDGKIKEEDMPTHDKTFSAVEAHKSMTEEQLKETKIGKVMKRIAGLADVPRDADFDFTGRAAALCNTWGEVMAGAAAPAAAAARATSAKQEGSSSSSSKHDSSEAAASSDAKEAPSQDASKPAAAATNGSAAAPSSSSDDAPDAAAAPADAAPAAEASANSDAPSSEAAAAAPSNGDAAPASVGQDD</sequence>
<accession>A0A316Z9P4</accession>
<dbReference type="CDD" id="cd05840">
    <property type="entry name" value="PWWP_ScIOC4-like"/>
    <property type="match status" value="1"/>
</dbReference>
<dbReference type="Proteomes" id="UP000245946">
    <property type="component" value="Unassembled WGS sequence"/>
</dbReference>
<protein>
    <recommendedName>
        <fullName evidence="2">PWWP domain-containing protein</fullName>
    </recommendedName>
</protein>
<feature type="compositionally biased region" description="Basic and acidic residues" evidence="1">
    <location>
        <begin position="164"/>
        <end position="179"/>
    </location>
</feature>
<dbReference type="SMART" id="SM00293">
    <property type="entry name" value="PWWP"/>
    <property type="match status" value="1"/>
</dbReference>
<feature type="compositionally biased region" description="Acidic residues" evidence="1">
    <location>
        <begin position="133"/>
        <end position="152"/>
    </location>
</feature>
<dbReference type="Gene3D" id="2.30.30.140">
    <property type="match status" value="1"/>
</dbReference>
<dbReference type="PROSITE" id="PS50812">
    <property type="entry name" value="PWWP"/>
    <property type="match status" value="1"/>
</dbReference>
<feature type="domain" description="PWWP" evidence="2">
    <location>
        <begin position="27"/>
        <end position="89"/>
    </location>
</feature>
<dbReference type="SUPFAM" id="SSF63748">
    <property type="entry name" value="Tudor/PWWP/MBT"/>
    <property type="match status" value="1"/>
</dbReference>
<keyword evidence="4" id="KW-1185">Reference proteome</keyword>
<evidence type="ECO:0000313" key="4">
    <source>
        <dbReference type="Proteomes" id="UP000245946"/>
    </source>
</evidence>
<dbReference type="AlphaFoldDB" id="A0A316Z9P4"/>